<keyword evidence="1" id="KW-1133">Transmembrane helix</keyword>
<proteinExistence type="predicted"/>
<gene>
    <name evidence="2" type="ORF">LCGC14_2588450</name>
</gene>
<keyword evidence="1" id="KW-0472">Membrane</keyword>
<protein>
    <submittedName>
        <fullName evidence="2">Uncharacterized protein</fullName>
    </submittedName>
</protein>
<dbReference type="EMBL" id="LAZR01043387">
    <property type="protein sequence ID" value="KKL07196.1"/>
    <property type="molecule type" value="Genomic_DNA"/>
</dbReference>
<dbReference type="Pfam" id="PF09858">
    <property type="entry name" value="DUF2085"/>
    <property type="match status" value="1"/>
</dbReference>
<evidence type="ECO:0000256" key="1">
    <source>
        <dbReference type="SAM" id="Phobius"/>
    </source>
</evidence>
<name>A0A0F9CNI6_9ZZZZ</name>
<comment type="caution">
    <text evidence="2">The sequence shown here is derived from an EMBL/GenBank/DDBJ whole genome shotgun (WGS) entry which is preliminary data.</text>
</comment>
<reference evidence="2" key="1">
    <citation type="journal article" date="2015" name="Nature">
        <title>Complex archaea that bridge the gap between prokaryotes and eukaryotes.</title>
        <authorList>
            <person name="Spang A."/>
            <person name="Saw J.H."/>
            <person name="Jorgensen S.L."/>
            <person name="Zaremba-Niedzwiedzka K."/>
            <person name="Martijn J."/>
            <person name="Lind A.E."/>
            <person name="van Eijk R."/>
            <person name="Schleper C."/>
            <person name="Guy L."/>
            <person name="Ettema T.J."/>
        </authorList>
    </citation>
    <scope>NUCLEOTIDE SEQUENCE</scope>
</reference>
<accession>A0A0F9CNI6</accession>
<sequence>CTGIYLGIFIAFSFYFLTKIIKNKKPIKPPALWINILSLFFIFLMAVQAISMLFITIPFENEVRFITGILFGFSLPWYLLITLNYSKRFNYQNKEILNYKEYLILFSIVLITTIIFLFKIDFQGALVLESAAK</sequence>
<feature type="transmembrane region" description="Helical" evidence="1">
    <location>
        <begin position="63"/>
        <end position="81"/>
    </location>
</feature>
<dbReference type="InterPro" id="IPR019206">
    <property type="entry name" value="DUF2085_TM"/>
</dbReference>
<keyword evidence="1" id="KW-0812">Transmembrane</keyword>
<evidence type="ECO:0000313" key="2">
    <source>
        <dbReference type="EMBL" id="KKL07196.1"/>
    </source>
</evidence>
<feature type="transmembrane region" description="Helical" evidence="1">
    <location>
        <begin position="6"/>
        <end position="21"/>
    </location>
</feature>
<feature type="non-terminal residue" evidence="2">
    <location>
        <position position="1"/>
    </location>
</feature>
<organism evidence="2">
    <name type="scientific">marine sediment metagenome</name>
    <dbReference type="NCBI Taxonomy" id="412755"/>
    <lineage>
        <taxon>unclassified sequences</taxon>
        <taxon>metagenomes</taxon>
        <taxon>ecological metagenomes</taxon>
    </lineage>
</organism>
<dbReference type="AlphaFoldDB" id="A0A0F9CNI6"/>
<feature type="transmembrane region" description="Helical" evidence="1">
    <location>
        <begin position="102"/>
        <end position="120"/>
    </location>
</feature>
<feature type="transmembrane region" description="Helical" evidence="1">
    <location>
        <begin position="33"/>
        <end position="57"/>
    </location>
</feature>